<feature type="region of interest" description="Disordered" evidence="1">
    <location>
        <begin position="23"/>
        <end position="42"/>
    </location>
</feature>
<accession>E6MK54</accession>
<dbReference type="STRING" id="887929.HMP0721_2390"/>
<evidence type="ECO:0000313" key="3">
    <source>
        <dbReference type="Proteomes" id="UP000004754"/>
    </source>
</evidence>
<proteinExistence type="predicted"/>
<keyword evidence="3" id="KW-1185">Reference proteome</keyword>
<organism evidence="2 3">
    <name type="scientific">Pseudoramibacter alactolyticus ATCC 23263</name>
    <dbReference type="NCBI Taxonomy" id="887929"/>
    <lineage>
        <taxon>Bacteria</taxon>
        <taxon>Bacillati</taxon>
        <taxon>Bacillota</taxon>
        <taxon>Clostridia</taxon>
        <taxon>Eubacteriales</taxon>
        <taxon>Eubacteriaceae</taxon>
        <taxon>Pseudoramibacter</taxon>
    </lineage>
</organism>
<comment type="caution">
    <text evidence="2">The sequence shown here is derived from an EMBL/GenBank/DDBJ whole genome shotgun (WGS) entry which is preliminary data.</text>
</comment>
<sequence>MTVNKSYEIIKKRWGVVTNDRAGAVRQRAAPPNDAHVQERSK</sequence>
<protein>
    <submittedName>
        <fullName evidence="2">Uncharacterized protein</fullName>
    </submittedName>
</protein>
<evidence type="ECO:0000256" key="1">
    <source>
        <dbReference type="SAM" id="MobiDB-lite"/>
    </source>
</evidence>
<name>E6MK54_9FIRM</name>
<dbReference type="AlphaFoldDB" id="E6MK54"/>
<reference evidence="2 3" key="1">
    <citation type="submission" date="2010-12" db="EMBL/GenBank/DDBJ databases">
        <authorList>
            <person name="Muzny D."/>
            <person name="Qin X."/>
            <person name="Deng J."/>
            <person name="Jiang H."/>
            <person name="Liu Y."/>
            <person name="Qu J."/>
            <person name="Song X.-Z."/>
            <person name="Zhang L."/>
            <person name="Thornton R."/>
            <person name="Coyle M."/>
            <person name="Francisco L."/>
            <person name="Jackson L."/>
            <person name="Javaid M."/>
            <person name="Korchina V."/>
            <person name="Kovar C."/>
            <person name="Mata R."/>
            <person name="Mathew T."/>
            <person name="Ngo R."/>
            <person name="Nguyen L."/>
            <person name="Nguyen N."/>
            <person name="Okwuonu G."/>
            <person name="Ongeri F."/>
            <person name="Pham C."/>
            <person name="Simmons D."/>
            <person name="Wilczek-Boney K."/>
            <person name="Hale W."/>
            <person name="Jakkamsetti A."/>
            <person name="Pham P."/>
            <person name="Ruth R."/>
            <person name="San Lucas F."/>
            <person name="Warren J."/>
            <person name="Zhang J."/>
            <person name="Zhao Z."/>
            <person name="Zhou C."/>
            <person name="Zhu D."/>
            <person name="Lee S."/>
            <person name="Bess C."/>
            <person name="Blankenburg K."/>
            <person name="Forbes L."/>
            <person name="Fu Q."/>
            <person name="Gubbala S."/>
            <person name="Hirani K."/>
            <person name="Jayaseelan J.C."/>
            <person name="Lara F."/>
            <person name="Munidasa M."/>
            <person name="Palculict T."/>
            <person name="Patil S."/>
            <person name="Pu L.-L."/>
            <person name="Saada N."/>
            <person name="Tang L."/>
            <person name="Weissenberger G."/>
            <person name="Zhu Y."/>
            <person name="Hemphill L."/>
            <person name="Shang Y."/>
            <person name="Youmans B."/>
            <person name="Ayvaz T."/>
            <person name="Ross M."/>
            <person name="Santibanez J."/>
            <person name="Aqrawi P."/>
            <person name="Gross S."/>
            <person name="Joshi V."/>
            <person name="Fowler G."/>
            <person name="Nazareth L."/>
            <person name="Reid J."/>
            <person name="Worley K."/>
            <person name="Petrosino J."/>
            <person name="Highlander S."/>
            <person name="Gibbs R."/>
        </authorList>
    </citation>
    <scope>NUCLEOTIDE SEQUENCE [LARGE SCALE GENOMIC DNA]</scope>
    <source>
        <strain evidence="2 3">ATCC 23263</strain>
    </source>
</reference>
<dbReference type="HOGENOM" id="CLU_3256485_0_0_9"/>
<evidence type="ECO:0000313" key="2">
    <source>
        <dbReference type="EMBL" id="EFV00573.1"/>
    </source>
</evidence>
<dbReference type="Proteomes" id="UP000004754">
    <property type="component" value="Unassembled WGS sequence"/>
</dbReference>
<gene>
    <name evidence="2" type="ORF">HMP0721_2390</name>
</gene>
<dbReference type="EMBL" id="AEQN01000033">
    <property type="protein sequence ID" value="EFV00573.1"/>
    <property type="molecule type" value="Genomic_DNA"/>
</dbReference>